<dbReference type="PANTHER" id="PTHR33755">
    <property type="entry name" value="TOXIN PARE1-RELATED"/>
    <property type="match status" value="1"/>
</dbReference>
<evidence type="ECO:0000313" key="4">
    <source>
        <dbReference type="Proteomes" id="UP000617628"/>
    </source>
</evidence>
<dbReference type="Gene3D" id="3.30.2310.20">
    <property type="entry name" value="RelE-like"/>
    <property type="match status" value="1"/>
</dbReference>
<protein>
    <submittedName>
        <fullName evidence="3">Type II toxin-antitoxin system RelE/ParE family toxin</fullName>
    </submittedName>
</protein>
<dbReference type="SUPFAM" id="SSF143011">
    <property type="entry name" value="RelE-like"/>
    <property type="match status" value="1"/>
</dbReference>
<dbReference type="AlphaFoldDB" id="A0A934VPI8"/>
<name>A0A934VPI8_9BACT</name>
<dbReference type="RefSeq" id="WP_200353791.1">
    <property type="nucleotide sequence ID" value="NZ_JAENIL010000003.1"/>
</dbReference>
<gene>
    <name evidence="3" type="ORF">JIN87_01770</name>
</gene>
<proteinExistence type="inferred from homology"/>
<evidence type="ECO:0000256" key="1">
    <source>
        <dbReference type="ARBA" id="ARBA00006226"/>
    </source>
</evidence>
<comment type="similarity">
    <text evidence="1">Belongs to the RelE toxin family.</text>
</comment>
<sequence length="98" mass="11173">MDYKVVYSPSARIDLREIVEYISNDDIAAAKRIGLALIGATKNLSSFPRKGKIVPEFGIDSLREIQLAPYRIVYRVFDKPMIVEIVRVWHAARGRPEV</sequence>
<evidence type="ECO:0000256" key="2">
    <source>
        <dbReference type="ARBA" id="ARBA00022649"/>
    </source>
</evidence>
<dbReference type="InterPro" id="IPR051803">
    <property type="entry name" value="TA_system_RelE-like_toxin"/>
</dbReference>
<dbReference type="Proteomes" id="UP000617628">
    <property type="component" value="Unassembled WGS sequence"/>
</dbReference>
<keyword evidence="4" id="KW-1185">Reference proteome</keyword>
<reference evidence="3" key="1">
    <citation type="submission" date="2021-01" db="EMBL/GenBank/DDBJ databases">
        <title>Modified the classification status of verrucomicrobia.</title>
        <authorList>
            <person name="Feng X."/>
        </authorList>
    </citation>
    <scope>NUCLEOTIDE SEQUENCE</scope>
    <source>
        <strain evidence="3">KCTC 13126</strain>
    </source>
</reference>
<accession>A0A934VPI8</accession>
<dbReference type="Pfam" id="PF05016">
    <property type="entry name" value="ParE_toxin"/>
    <property type="match status" value="1"/>
</dbReference>
<dbReference type="InterPro" id="IPR007712">
    <property type="entry name" value="RelE/ParE_toxin"/>
</dbReference>
<dbReference type="InterPro" id="IPR035093">
    <property type="entry name" value="RelE/ParE_toxin_dom_sf"/>
</dbReference>
<organism evidence="3 4">
    <name type="scientific">Pelagicoccus mobilis</name>
    <dbReference type="NCBI Taxonomy" id="415221"/>
    <lineage>
        <taxon>Bacteria</taxon>
        <taxon>Pseudomonadati</taxon>
        <taxon>Verrucomicrobiota</taxon>
        <taxon>Opitutia</taxon>
        <taxon>Puniceicoccales</taxon>
        <taxon>Pelagicoccaceae</taxon>
        <taxon>Pelagicoccus</taxon>
    </lineage>
</organism>
<dbReference type="PANTHER" id="PTHR33755:SF5">
    <property type="entry name" value="TYPE II TOXIN-ANTITOXIN SYSTEM RELE_PARE FAMILY TOXIN"/>
    <property type="match status" value="1"/>
</dbReference>
<evidence type="ECO:0000313" key="3">
    <source>
        <dbReference type="EMBL" id="MBK1875573.1"/>
    </source>
</evidence>
<keyword evidence="2" id="KW-1277">Toxin-antitoxin system</keyword>
<comment type="caution">
    <text evidence="3">The sequence shown here is derived from an EMBL/GenBank/DDBJ whole genome shotgun (WGS) entry which is preliminary data.</text>
</comment>
<dbReference type="EMBL" id="JAENIL010000003">
    <property type="protein sequence ID" value="MBK1875573.1"/>
    <property type="molecule type" value="Genomic_DNA"/>
</dbReference>